<dbReference type="Pfam" id="PF00571">
    <property type="entry name" value="CBS"/>
    <property type="match status" value="1"/>
</dbReference>
<dbReference type="InterPro" id="IPR046342">
    <property type="entry name" value="CBS_dom_sf"/>
</dbReference>
<dbReference type="Gene3D" id="3.10.580.10">
    <property type="entry name" value="CBS-domain"/>
    <property type="match status" value="1"/>
</dbReference>
<organism evidence="3 4">
    <name type="scientific">Candidatus Acutalibacter pullistercoris</name>
    <dbReference type="NCBI Taxonomy" id="2838418"/>
    <lineage>
        <taxon>Bacteria</taxon>
        <taxon>Bacillati</taxon>
        <taxon>Bacillota</taxon>
        <taxon>Clostridia</taxon>
        <taxon>Eubacteriales</taxon>
        <taxon>Acutalibacteraceae</taxon>
        <taxon>Acutalibacter</taxon>
    </lineage>
</organism>
<dbReference type="SUPFAM" id="SSF54631">
    <property type="entry name" value="CBS-domain pair"/>
    <property type="match status" value="1"/>
</dbReference>
<dbReference type="PROSITE" id="PS51371">
    <property type="entry name" value="CBS"/>
    <property type="match status" value="1"/>
</dbReference>
<reference evidence="3" key="1">
    <citation type="journal article" date="2021" name="PeerJ">
        <title>Extensive microbial diversity within the chicken gut microbiome revealed by metagenomics and culture.</title>
        <authorList>
            <person name="Gilroy R."/>
            <person name="Ravi A."/>
            <person name="Getino M."/>
            <person name="Pursley I."/>
            <person name="Horton D.L."/>
            <person name="Alikhan N.F."/>
            <person name="Baker D."/>
            <person name="Gharbi K."/>
            <person name="Hall N."/>
            <person name="Watson M."/>
            <person name="Adriaenssens E.M."/>
            <person name="Foster-Nyarko E."/>
            <person name="Jarju S."/>
            <person name="Secka A."/>
            <person name="Antonio M."/>
            <person name="Oren A."/>
            <person name="Chaudhuri R.R."/>
            <person name="La Ragione R."/>
            <person name="Hildebrand F."/>
            <person name="Pallen M.J."/>
        </authorList>
    </citation>
    <scope>NUCLEOTIDE SEQUENCE</scope>
    <source>
        <strain evidence="3">1282</strain>
    </source>
</reference>
<name>A0A9D2C1M7_9FIRM</name>
<evidence type="ECO:0000313" key="4">
    <source>
        <dbReference type="Proteomes" id="UP000823915"/>
    </source>
</evidence>
<evidence type="ECO:0000313" key="3">
    <source>
        <dbReference type="EMBL" id="HIY26607.1"/>
    </source>
</evidence>
<protein>
    <submittedName>
        <fullName evidence="3">CBS domain-containing protein</fullName>
    </submittedName>
</protein>
<evidence type="ECO:0000256" key="1">
    <source>
        <dbReference type="PROSITE-ProRule" id="PRU00703"/>
    </source>
</evidence>
<dbReference type="InterPro" id="IPR000644">
    <property type="entry name" value="CBS_dom"/>
</dbReference>
<gene>
    <name evidence="3" type="ORF">H9838_05445</name>
</gene>
<reference evidence="3" key="2">
    <citation type="submission" date="2021-04" db="EMBL/GenBank/DDBJ databases">
        <authorList>
            <person name="Gilroy R."/>
        </authorList>
    </citation>
    <scope>NUCLEOTIDE SEQUENCE</scope>
    <source>
        <strain evidence="3">1282</strain>
    </source>
</reference>
<proteinExistence type="predicted"/>
<accession>A0A9D2C1M7</accession>
<feature type="domain" description="CBS" evidence="2">
    <location>
        <begin position="101"/>
        <end position="164"/>
    </location>
</feature>
<keyword evidence="1" id="KW-0129">CBS domain</keyword>
<evidence type="ECO:0000259" key="2">
    <source>
        <dbReference type="PROSITE" id="PS51371"/>
    </source>
</evidence>
<dbReference type="EMBL" id="DXDU01000093">
    <property type="protein sequence ID" value="HIY26607.1"/>
    <property type="molecule type" value="Genomic_DNA"/>
</dbReference>
<dbReference type="AlphaFoldDB" id="A0A9D2C1M7"/>
<dbReference type="Proteomes" id="UP000823915">
    <property type="component" value="Unassembled WGS sequence"/>
</dbReference>
<comment type="caution">
    <text evidence="3">The sequence shown here is derived from an EMBL/GenBank/DDBJ whole genome shotgun (WGS) entry which is preliminary data.</text>
</comment>
<sequence length="237" mass="27856">MADQRRIDEFLDLYKQLEDELEDKYRNSRRHYSSVVFEFARDDDSLPVRNKLDICREIRNLLTHNPNLEGEPIVEPSQPVLLAIREVLEFVRRPPLAMDYATKADQVMKAHLGQRVLRLMEVMDKNGYSHIPVMDEGEFRGVFSVGTMFQYLLRSKGKGINQDTTLRELGKYLEVQAHMENYAFVSKDTTYMEVRRMFQRVRGKNKRLSVIFLTEHGKEGEPLLGMLTPWDVMREPE</sequence>